<accession>G8QMQ0</accession>
<organism evidence="2 3">
    <name type="scientific">Azospira oryzae (strain ATCC BAA-33 / DSM 13638 / PS)</name>
    <name type="common">Dechlorosoma suillum</name>
    <dbReference type="NCBI Taxonomy" id="640081"/>
    <lineage>
        <taxon>Bacteria</taxon>
        <taxon>Pseudomonadati</taxon>
        <taxon>Pseudomonadota</taxon>
        <taxon>Betaproteobacteria</taxon>
        <taxon>Rhodocyclales</taxon>
        <taxon>Rhodocyclaceae</taxon>
        <taxon>Azospira</taxon>
    </lineage>
</organism>
<evidence type="ECO:0000259" key="1">
    <source>
        <dbReference type="Pfam" id="PF21722"/>
    </source>
</evidence>
<sequence length="669" mass="67003">MVRKFIAPDHTTKTSDAAGAQAWMGELENALAVEAALLGQFAPRASMPPDNTVTVGPGNLTNRLGIVEQAPDWTPGGGVQGSILVYGSGVFKAITGGGSASTGGSKSTDDGQTWAAHNMPASAVWKAAAFGNGVFVAIATNASNKAAYSTPSGNWVASTLPASITWQDVAFGNGVFVAISSTTAAATSPDGVTWTAQTVPNANGYLCVAYGAGLFVALGGIGNRKIATSPDGVTWTDRGTLSSNGVSRVIYSQSLGLFLAVAKDATGYYTSSDGIAWTLRNFPKGATYRNGLAERNGVIVATPDNAYNDVAYVTTDGISWEAWNLCYSTNWPGVAASASSFVAIPTTNYSLSNRIPVDYKNPDQAVATTLLPVASQASPGITFPSTNPRIDRIGIDALSGSLVYLTGAEAANPVAPPYRDGMLPVCRLSLSPGQTVVTNYHITDERGLTNADSPGAVLDGAVTAYNDGVSYKMFSVAGTYSFPRPAQASFYRITLIGAGGGCGGKYTNGTYTTDYLGGCGGGGGTAIAACSADDLTIVVGTGGAAGANSTPGVNDATAGSNGTASTATLATSGTVLTANPGNGGGRGVSTPAVGAGGAGGAATLGGFAGGSGGAGISGSSPLQSYIAGGATGEQLVFTEVLWGEVMGVGGGMDGTPRKGSDGVVVIEWW</sequence>
<dbReference type="InterPro" id="IPR049304">
    <property type="entry name" value="Gly_rich_dom"/>
</dbReference>
<dbReference type="Pfam" id="PF21722">
    <property type="entry name" value="Gly_rich_2"/>
    <property type="match status" value="1"/>
</dbReference>
<dbReference type="Gene3D" id="2.130.10.10">
    <property type="entry name" value="YVTN repeat-like/Quinoprotein amine dehydrogenase"/>
    <property type="match status" value="1"/>
</dbReference>
<dbReference type="OrthoDB" id="8807969at2"/>
<proteinExistence type="predicted"/>
<evidence type="ECO:0000313" key="3">
    <source>
        <dbReference type="Proteomes" id="UP000005633"/>
    </source>
</evidence>
<dbReference type="eggNOG" id="COG4447">
    <property type="taxonomic scope" value="Bacteria"/>
</dbReference>
<evidence type="ECO:0000313" key="2">
    <source>
        <dbReference type="EMBL" id="AEV24630.1"/>
    </source>
</evidence>
<dbReference type="EMBL" id="CP003153">
    <property type="protein sequence ID" value="AEV24630.1"/>
    <property type="molecule type" value="Genomic_DNA"/>
</dbReference>
<dbReference type="HOGENOM" id="CLU_410318_0_0_4"/>
<dbReference type="InterPro" id="IPR036278">
    <property type="entry name" value="Sialidase_sf"/>
</dbReference>
<dbReference type="SUPFAM" id="SSF50939">
    <property type="entry name" value="Sialidases"/>
    <property type="match status" value="1"/>
</dbReference>
<dbReference type="InterPro" id="IPR015943">
    <property type="entry name" value="WD40/YVTN_repeat-like_dom_sf"/>
</dbReference>
<reference evidence="2 3" key="1">
    <citation type="journal article" date="2012" name="J. Bacteriol.">
        <title>Complete genome sequence of the anaerobic perchlorate-reducing bacterium Azospira suillum strain PS.</title>
        <authorList>
            <person name="Byrne-Bailey K.G."/>
            <person name="Coates J.D."/>
        </authorList>
    </citation>
    <scope>NUCLEOTIDE SEQUENCE [LARGE SCALE GENOMIC DNA]</scope>
    <source>
        <strain evidence="3">ATCC BAA-33 / DSM 13638 / PS</strain>
    </source>
</reference>
<dbReference type="STRING" id="640081.Dsui_0210"/>
<protein>
    <recommendedName>
        <fullName evidence="1">Glycine-rich domain-containing protein</fullName>
    </recommendedName>
</protein>
<gene>
    <name evidence="2" type="ordered locus">Dsui_0210</name>
</gene>
<dbReference type="KEGG" id="dsu:Dsui_0210"/>
<dbReference type="Proteomes" id="UP000005633">
    <property type="component" value="Chromosome"/>
</dbReference>
<dbReference type="AlphaFoldDB" id="G8QMQ0"/>
<dbReference type="RefSeq" id="WP_014235332.1">
    <property type="nucleotide sequence ID" value="NC_016616.1"/>
</dbReference>
<feature type="domain" description="Glycine-rich" evidence="1">
    <location>
        <begin position="477"/>
        <end position="655"/>
    </location>
</feature>
<name>G8QMQ0_AZOOP</name>